<dbReference type="GO" id="GO:0007155">
    <property type="term" value="P:cell adhesion"/>
    <property type="evidence" value="ECO:0007669"/>
    <property type="project" value="InterPro"/>
</dbReference>
<dbReference type="GO" id="GO:0004034">
    <property type="term" value="F:aldose 1-epimerase activity"/>
    <property type="evidence" value="ECO:0007669"/>
    <property type="project" value="TreeGrafter"/>
</dbReference>
<comment type="caution">
    <text evidence="4">The sequence shown here is derived from an EMBL/GenBank/DDBJ whole genome shotgun (WGS) entry which is preliminary data.</text>
</comment>
<feature type="region of interest" description="Disordered" evidence="1">
    <location>
        <begin position="307"/>
        <end position="334"/>
    </location>
</feature>
<feature type="domain" description="H-type lectin" evidence="3">
    <location>
        <begin position="546"/>
        <end position="613"/>
    </location>
</feature>
<dbReference type="SUPFAM" id="SSF141086">
    <property type="entry name" value="Agglutinin HPA-like"/>
    <property type="match status" value="3"/>
</dbReference>
<accession>A0A8H5HTQ9</accession>
<name>A0A8H5HTQ9_9AGAR</name>
<dbReference type="Pfam" id="PF09458">
    <property type="entry name" value="H_lectin"/>
    <property type="match status" value="3"/>
</dbReference>
<dbReference type="OrthoDB" id="274691at2759"/>
<dbReference type="PANTHER" id="PTHR10091">
    <property type="entry name" value="ALDOSE-1-EPIMERASE"/>
    <property type="match status" value="1"/>
</dbReference>
<keyword evidence="2" id="KW-0472">Membrane</keyword>
<feature type="compositionally biased region" description="Low complexity" evidence="1">
    <location>
        <begin position="1233"/>
        <end position="1259"/>
    </location>
</feature>
<sequence>MRNIPAESSKTRSAKPRPKFQLQERWTLVDFGRARRLNHRELVETLSSVCPQLSGKEISVANYWKSYFSAEHMVVQRKARGVLPPSSSHHPTILQPLSNHLYRDSFPVFGLAMRVPGTELVGPFCILSRGKFGGCYYCLISVTSHPPMPPPSSGDYYITNAGSEFFLSSRSANDQPGSTVFLKKPTGDLGGEFSFNLRKQDGDLYIIRSNLSGLKIGVPATARDIIPITLVKESPALVWSTGLQSFQILAVGPGVFSIRSTYPLRFWRDYDGGKLERPTLLCFQLTLSKNTYKDENNFFFIAAATSSSSSQGSDSDDENGDGSGGTDDGPGVPARLDTGIFSTSSIRSWQHPALDNRTTTKFAGGPLAQAPKIITGLNSFDFGYTANLRIKTIIEETTKESFTINLQSWANTINYMSSAAWLRVPSEDHKLQCGTFTTMEKTHWTQPQKQCVQKIHFPYLYASAPNVVVFLTSLDIERTANVRVKIYANYVQPDSFTINIESWGDSTLWMAGISWFAYPKSEKGICSGTFSTNDVRPWNNPQKLNSKQISFPNSGFEKPPNVFMGLNELDIERGANPRVRIESKNVTKKGMEWHIDTWAETTMWAAGASYMAFSNPGAFAPPPPSAFDLGPNQSRKGANFNSGADGRTHDIVIGPEDPRGHTAQRYTNTIIGRYANRVPIGKHGIERNGLKSQVIAELNEGTVVSLHGGPVGFDSLPWKLLSPSSPPTLFSSTELSHLPSISSPTDSRSYGIFQLASPDGDQGYPGQLTVEVLVALIPPAHQERKYLEKGESKEGKEWDLGSILYVYRAKVDKGVTPINLTQHWGFNLEASLKEGGDTLSVKNHNITIKVRQSYLLRPFGVFKPQPNTHVSALQADRIVARDKDSLNTGKFVNVATEAPEHLHEGHKIGEKYPKLGYDDYYFFAPRTVKIPKRFSASEFTSEFDLLKDVLVPSSADGEVRGDRSNPVVQLSSDKSGLKLIFETNQDGAMFYSNAWADPAKGARKIIHGGSGIKDHGDAYVPGTAAFLEFHDLLAAFLDPANKEGNDTLLTEDEVYHNYVRCDLIFGTLKIVFFVSIFLPSSRRHGTAELSHITVHALFGLYGSWIIDDGPPQLISTGSKYHSSLRSHAQISHLMSLIAKISPPAVACALLALAIRPVWSFSFSVNPSLVGLNQDYEVSWIYTEGDAPGDSFAIEVQGEGGYLQWFGFFNSSGSISPPAIANAGTGTFHTSMFTVQNQPNSPTNPPSSTQVSTQVSTISSAPASPKVTPASSSETEVTDHLFRTTSSTAAPSTIITHSSVTTSESTFSSNAPGRPISTSSATVRTGTSTSPLTEATSSLITSLSPSLTSPSSPSATTSSSSSDAKSKNIIIGISVGISLFLIVLSLGGLYFWLRKRGQMRDIERDEIAPRPFYRQLESSDSQIQSAPDSLRLFHPLPPSKALEALRDRRNTSLVPLNKNIREMRNLYEIAEEPIAAPPSYGDIGVVGLAF</sequence>
<evidence type="ECO:0000313" key="5">
    <source>
        <dbReference type="Proteomes" id="UP000518752"/>
    </source>
</evidence>
<dbReference type="InterPro" id="IPR019019">
    <property type="entry name" value="H-type_lectin_domain"/>
</dbReference>
<dbReference type="CDD" id="cd00161">
    <property type="entry name" value="beta-trefoil_Ricin-like"/>
    <property type="match status" value="1"/>
</dbReference>
<keyword evidence="2" id="KW-1133">Transmembrane helix</keyword>
<dbReference type="GO" id="GO:0006006">
    <property type="term" value="P:glucose metabolic process"/>
    <property type="evidence" value="ECO:0007669"/>
    <property type="project" value="TreeGrafter"/>
</dbReference>
<feature type="region of interest" description="Disordered" evidence="1">
    <location>
        <begin position="1231"/>
        <end position="1284"/>
    </location>
</feature>
<evidence type="ECO:0000256" key="1">
    <source>
        <dbReference type="SAM" id="MobiDB-lite"/>
    </source>
</evidence>
<dbReference type="GO" id="GO:0033499">
    <property type="term" value="P:galactose catabolic process via UDP-galactose, Leloir pathway"/>
    <property type="evidence" value="ECO:0007669"/>
    <property type="project" value="TreeGrafter"/>
</dbReference>
<feature type="domain" description="H-type lectin" evidence="3">
    <location>
        <begin position="359"/>
        <end position="422"/>
    </location>
</feature>
<feature type="region of interest" description="Disordered" evidence="1">
    <location>
        <begin position="637"/>
        <end position="662"/>
    </location>
</feature>
<dbReference type="PANTHER" id="PTHR10091:SF0">
    <property type="entry name" value="GALACTOSE MUTAROTASE"/>
    <property type="match status" value="1"/>
</dbReference>
<feature type="compositionally biased region" description="Basic and acidic residues" evidence="1">
    <location>
        <begin position="646"/>
        <end position="660"/>
    </location>
</feature>
<evidence type="ECO:0000256" key="2">
    <source>
        <dbReference type="SAM" id="Phobius"/>
    </source>
</evidence>
<protein>
    <recommendedName>
        <fullName evidence="3">H-type lectin domain-containing protein</fullName>
    </recommendedName>
</protein>
<feature type="transmembrane region" description="Helical" evidence="2">
    <location>
        <begin position="1368"/>
        <end position="1392"/>
    </location>
</feature>
<dbReference type="Proteomes" id="UP000518752">
    <property type="component" value="Unassembled WGS sequence"/>
</dbReference>
<feature type="region of interest" description="Disordered" evidence="1">
    <location>
        <begin position="1300"/>
        <end position="1361"/>
    </location>
</feature>
<keyword evidence="5" id="KW-1185">Reference proteome</keyword>
<dbReference type="InterPro" id="IPR037221">
    <property type="entry name" value="H-type_lectin_dom_sf"/>
</dbReference>
<gene>
    <name evidence="4" type="ORF">D9757_004933</name>
</gene>
<dbReference type="Gene3D" id="2.60.40.2080">
    <property type="match status" value="3"/>
</dbReference>
<dbReference type="EMBL" id="JAACJN010000024">
    <property type="protein sequence ID" value="KAF5389089.1"/>
    <property type="molecule type" value="Genomic_DNA"/>
</dbReference>
<feature type="domain" description="H-type lectin" evidence="3">
    <location>
        <begin position="453"/>
        <end position="518"/>
    </location>
</feature>
<evidence type="ECO:0000259" key="3">
    <source>
        <dbReference type="Pfam" id="PF09458"/>
    </source>
</evidence>
<dbReference type="Gene3D" id="2.70.98.10">
    <property type="match status" value="1"/>
</dbReference>
<dbReference type="SUPFAM" id="SSF74650">
    <property type="entry name" value="Galactose mutarotase-like"/>
    <property type="match status" value="1"/>
</dbReference>
<dbReference type="InterPro" id="IPR011013">
    <property type="entry name" value="Gal_mutarotase_sf_dom"/>
</dbReference>
<dbReference type="GO" id="GO:0030246">
    <property type="term" value="F:carbohydrate binding"/>
    <property type="evidence" value="ECO:0007669"/>
    <property type="project" value="InterPro"/>
</dbReference>
<feature type="compositionally biased region" description="Polar residues" evidence="1">
    <location>
        <begin position="1315"/>
        <end position="1334"/>
    </location>
</feature>
<keyword evidence="2" id="KW-0812">Transmembrane</keyword>
<evidence type="ECO:0000313" key="4">
    <source>
        <dbReference type="EMBL" id="KAF5389089.1"/>
    </source>
</evidence>
<dbReference type="InterPro" id="IPR014718">
    <property type="entry name" value="GH-type_carb-bd"/>
</dbReference>
<proteinExistence type="predicted"/>
<reference evidence="4 5" key="1">
    <citation type="journal article" date="2020" name="ISME J.">
        <title>Uncovering the hidden diversity of litter-decomposition mechanisms in mushroom-forming fungi.</title>
        <authorList>
            <person name="Floudas D."/>
            <person name="Bentzer J."/>
            <person name="Ahren D."/>
            <person name="Johansson T."/>
            <person name="Persson P."/>
            <person name="Tunlid A."/>
        </authorList>
    </citation>
    <scope>NUCLEOTIDE SEQUENCE [LARGE SCALE GENOMIC DNA]</scope>
    <source>
        <strain evidence="4 5">CBS 406.79</strain>
    </source>
</reference>
<organism evidence="4 5">
    <name type="scientific">Collybiopsis confluens</name>
    <dbReference type="NCBI Taxonomy" id="2823264"/>
    <lineage>
        <taxon>Eukaryota</taxon>
        <taxon>Fungi</taxon>
        <taxon>Dikarya</taxon>
        <taxon>Basidiomycota</taxon>
        <taxon>Agaricomycotina</taxon>
        <taxon>Agaricomycetes</taxon>
        <taxon>Agaricomycetidae</taxon>
        <taxon>Agaricales</taxon>
        <taxon>Marasmiineae</taxon>
        <taxon>Omphalotaceae</taxon>
        <taxon>Collybiopsis</taxon>
    </lineage>
</organism>
<feature type="compositionally biased region" description="Low complexity" evidence="1">
    <location>
        <begin position="1335"/>
        <end position="1361"/>
    </location>
</feature>